<dbReference type="Gene3D" id="2.10.70.100">
    <property type="match status" value="1"/>
</dbReference>
<dbReference type="InterPro" id="IPR001932">
    <property type="entry name" value="PPM-type_phosphatase-like_dom"/>
</dbReference>
<dbReference type="SMART" id="SM00086">
    <property type="entry name" value="PAC"/>
    <property type="match status" value="1"/>
</dbReference>
<dbReference type="InterPro" id="IPR000014">
    <property type="entry name" value="PAS"/>
</dbReference>
<dbReference type="PROSITE" id="PS50113">
    <property type="entry name" value="PAC"/>
    <property type="match status" value="1"/>
</dbReference>
<dbReference type="CDD" id="cd00130">
    <property type="entry name" value="PAS"/>
    <property type="match status" value="2"/>
</dbReference>
<protein>
    <submittedName>
        <fullName evidence="4">PAS domain S-box-containing protein</fullName>
    </submittedName>
</protein>
<feature type="domain" description="PAS" evidence="2">
    <location>
        <begin position="152"/>
        <end position="224"/>
    </location>
</feature>
<dbReference type="PANTHER" id="PTHR43156:SF2">
    <property type="entry name" value="STAGE II SPORULATION PROTEIN E"/>
    <property type="match status" value="1"/>
</dbReference>
<evidence type="ECO:0000313" key="4">
    <source>
        <dbReference type="EMBL" id="RKQ93938.1"/>
    </source>
</evidence>
<dbReference type="InterPro" id="IPR013655">
    <property type="entry name" value="PAS_fold_3"/>
</dbReference>
<keyword evidence="5" id="KW-1185">Reference proteome</keyword>
<dbReference type="SMART" id="SM00065">
    <property type="entry name" value="GAF"/>
    <property type="match status" value="2"/>
</dbReference>
<organism evidence="4 5">
    <name type="scientific">Solirubrobacter pauli</name>
    <dbReference type="NCBI Taxonomy" id="166793"/>
    <lineage>
        <taxon>Bacteria</taxon>
        <taxon>Bacillati</taxon>
        <taxon>Actinomycetota</taxon>
        <taxon>Thermoleophilia</taxon>
        <taxon>Solirubrobacterales</taxon>
        <taxon>Solirubrobacteraceae</taxon>
        <taxon>Solirubrobacter</taxon>
    </lineage>
</organism>
<dbReference type="PANTHER" id="PTHR43156">
    <property type="entry name" value="STAGE II SPORULATION PROTEIN E-RELATED"/>
    <property type="match status" value="1"/>
</dbReference>
<dbReference type="InterPro" id="IPR029016">
    <property type="entry name" value="GAF-like_dom_sf"/>
</dbReference>
<dbReference type="Proteomes" id="UP000278962">
    <property type="component" value="Unassembled WGS sequence"/>
</dbReference>
<dbReference type="InterPro" id="IPR052016">
    <property type="entry name" value="Bact_Sigma-Reg"/>
</dbReference>
<evidence type="ECO:0000259" key="2">
    <source>
        <dbReference type="PROSITE" id="PS50112"/>
    </source>
</evidence>
<dbReference type="InterPro" id="IPR036457">
    <property type="entry name" value="PPM-type-like_dom_sf"/>
</dbReference>
<evidence type="ECO:0000256" key="1">
    <source>
        <dbReference type="ARBA" id="ARBA00022801"/>
    </source>
</evidence>
<dbReference type="InterPro" id="IPR000700">
    <property type="entry name" value="PAS-assoc_C"/>
</dbReference>
<dbReference type="GO" id="GO:0016791">
    <property type="term" value="F:phosphatase activity"/>
    <property type="evidence" value="ECO:0007669"/>
    <property type="project" value="TreeGrafter"/>
</dbReference>
<proteinExistence type="predicted"/>
<dbReference type="InterPro" id="IPR035965">
    <property type="entry name" value="PAS-like_dom_sf"/>
</dbReference>
<dbReference type="EMBL" id="RBIL01000001">
    <property type="protein sequence ID" value="RKQ93938.1"/>
    <property type="molecule type" value="Genomic_DNA"/>
</dbReference>
<dbReference type="Pfam" id="PF01590">
    <property type="entry name" value="GAF"/>
    <property type="match status" value="1"/>
</dbReference>
<dbReference type="SUPFAM" id="SSF55785">
    <property type="entry name" value="PYP-like sensor domain (PAS domain)"/>
    <property type="match status" value="2"/>
</dbReference>
<dbReference type="OrthoDB" id="118142at2"/>
<dbReference type="PROSITE" id="PS50112">
    <property type="entry name" value="PAS"/>
    <property type="match status" value="2"/>
</dbReference>
<dbReference type="SUPFAM" id="SSF81606">
    <property type="entry name" value="PP2C-like"/>
    <property type="match status" value="1"/>
</dbReference>
<dbReference type="Pfam" id="PF07228">
    <property type="entry name" value="SpoIIE"/>
    <property type="match status" value="1"/>
</dbReference>
<evidence type="ECO:0000259" key="3">
    <source>
        <dbReference type="PROSITE" id="PS50113"/>
    </source>
</evidence>
<dbReference type="Gene3D" id="3.30.450.20">
    <property type="entry name" value="PAS domain"/>
    <property type="match status" value="2"/>
</dbReference>
<dbReference type="SMART" id="SM00091">
    <property type="entry name" value="PAS"/>
    <property type="match status" value="2"/>
</dbReference>
<dbReference type="SUPFAM" id="SSF55781">
    <property type="entry name" value="GAF domain-like"/>
    <property type="match status" value="2"/>
</dbReference>
<accession>A0A660LFQ0</accession>
<dbReference type="AlphaFoldDB" id="A0A660LFQ0"/>
<dbReference type="InterPro" id="IPR013656">
    <property type="entry name" value="PAS_4"/>
</dbReference>
<comment type="caution">
    <text evidence="4">The sequence shown here is derived from an EMBL/GenBank/DDBJ whole genome shotgun (WGS) entry which is preliminary data.</text>
</comment>
<reference evidence="4 5" key="1">
    <citation type="submission" date="2018-10" db="EMBL/GenBank/DDBJ databases">
        <title>Genomic Encyclopedia of Archaeal and Bacterial Type Strains, Phase II (KMG-II): from individual species to whole genera.</title>
        <authorList>
            <person name="Goeker M."/>
        </authorList>
    </citation>
    <scope>NUCLEOTIDE SEQUENCE [LARGE SCALE GENOMIC DNA]</scope>
    <source>
        <strain evidence="4 5">DSM 14954</strain>
    </source>
</reference>
<evidence type="ECO:0000313" key="5">
    <source>
        <dbReference type="Proteomes" id="UP000278962"/>
    </source>
</evidence>
<feature type="domain" description="PAC" evidence="3">
    <location>
        <begin position="227"/>
        <end position="279"/>
    </location>
</feature>
<dbReference type="NCBIfam" id="TIGR00229">
    <property type="entry name" value="sensory_box"/>
    <property type="match status" value="2"/>
</dbReference>
<dbReference type="SMART" id="SM00331">
    <property type="entry name" value="PP2C_SIG"/>
    <property type="match status" value="1"/>
</dbReference>
<dbReference type="Pfam" id="PF08447">
    <property type="entry name" value="PAS_3"/>
    <property type="match status" value="1"/>
</dbReference>
<dbReference type="Gene3D" id="3.30.450.40">
    <property type="match status" value="2"/>
</dbReference>
<dbReference type="InterPro" id="IPR003018">
    <property type="entry name" value="GAF"/>
</dbReference>
<dbReference type="Pfam" id="PF08448">
    <property type="entry name" value="PAS_4"/>
    <property type="match status" value="1"/>
</dbReference>
<gene>
    <name evidence="4" type="ORF">C8N24_3813</name>
</gene>
<dbReference type="InterPro" id="IPR001610">
    <property type="entry name" value="PAC"/>
</dbReference>
<name>A0A660LFQ0_9ACTN</name>
<keyword evidence="1" id="KW-0378">Hydrolase</keyword>
<sequence>MAPGRRHVNILAPMEADPARIEAARRLLTEAPGEAIDRLAALGARLLGAAHAEVSLFTDEQVPLTPPAPKRPSAAAASAATFADHTPELGDGIAAYLGAPIEVAGHRVGVLCVYDEQEFTWTEHDRDVLRELAAAVGAELERGSLAAELEDSTARLDLGFAAADIGSFDWDLTTDALHFDARLCELFGYTPETWQPHIRSFSVRLHPEDRARTEAAINKAIESCGDYEADYRVVHPDGGIRWVAARGRVLCGVDGKPARMLGAAYDTTAVHSGAERLGRVLETMSTAFLTLDLDWRFTYVNGAAERMLGHSREDLVGQELWVLFPELRNSEAETRFRAALKTGDEAGFEHYHPTLDVWFDVRAIPSGDGLSVYFHDITGRVRAEQDAARLAGEREDALAASGAATGRLQILSGASARLAGTLEAEEILAILSDFVLNGFGSAVVIALQDRLIRDLEGKETSSAGSGFRIAHTVNADEALRDRFLPVGALAAAAVQEQPASTFDASLGDRPALTLPLVSRGRMLGALIVLDPPHTALDRRVLIELAARAGVALDNAILYGSERRLALTLQRSLLPAGLPEREGIALAARYLPGTGGRDVGGDFYIAHPLEDDRLLLVIGDVMGHGAQAAARMGQLRSVLAAYAYDGDPPDRVLAHLSVRAPALLDLPMATVLASVYDPADRRLTFSLAGHLPPLIAAPGQDPHFVAALPGPPLGTQVGDYERHVTTLPPDATLVFYTDGLIEERDRAIDVGMERLRQALVGVDLGPDDVADHLLTALDREHGGEDDIALLVMRA</sequence>
<feature type="domain" description="PAS" evidence="2">
    <location>
        <begin position="273"/>
        <end position="343"/>
    </location>
</feature>
<dbReference type="Gene3D" id="3.60.40.10">
    <property type="entry name" value="PPM-type phosphatase domain"/>
    <property type="match status" value="1"/>
</dbReference>